<accession>A0ABV2DRI2</accession>
<evidence type="ECO:0000313" key="3">
    <source>
        <dbReference type="Proteomes" id="UP001548832"/>
    </source>
</evidence>
<evidence type="ECO:0008006" key="4">
    <source>
        <dbReference type="Google" id="ProtNLM"/>
    </source>
</evidence>
<feature type="compositionally biased region" description="Low complexity" evidence="1">
    <location>
        <begin position="77"/>
        <end position="88"/>
    </location>
</feature>
<gene>
    <name evidence="2" type="ORF">ABVQ20_35535</name>
</gene>
<sequence>MSKAPKEREPVAGNIVSMASSRFQAAEPVADDDAAVAFMPTDVTIEKARRTTPVPAGTSSRSEAEPTDQAIGSPVGSSTTTPKPKAASTPPPRKTQSPEPKPKAGTRRVSLFFDDEMMLRVFKYAVDVGQDPNKALHRLINEALSERGF</sequence>
<reference evidence="2 3" key="1">
    <citation type="submission" date="2024-06" db="EMBL/GenBank/DDBJ databases">
        <authorList>
            <person name="Kim D.-U."/>
        </authorList>
    </citation>
    <scope>NUCLEOTIDE SEQUENCE [LARGE SCALE GENOMIC DNA]</scope>
    <source>
        <strain evidence="2 3">KACC15460</strain>
    </source>
</reference>
<dbReference type="EMBL" id="JBEWSZ010000008">
    <property type="protein sequence ID" value="MET2832268.1"/>
    <property type="molecule type" value="Genomic_DNA"/>
</dbReference>
<keyword evidence="3" id="KW-1185">Reference proteome</keyword>
<feature type="region of interest" description="Disordered" evidence="1">
    <location>
        <begin position="42"/>
        <end position="109"/>
    </location>
</feature>
<proteinExistence type="predicted"/>
<protein>
    <recommendedName>
        <fullName evidence="4">Stability/partitioning determinant</fullName>
    </recommendedName>
</protein>
<evidence type="ECO:0000256" key="1">
    <source>
        <dbReference type="SAM" id="MobiDB-lite"/>
    </source>
</evidence>
<organism evidence="2 3">
    <name type="scientific">Mesorhizobium shangrilense</name>
    <dbReference type="NCBI Taxonomy" id="460060"/>
    <lineage>
        <taxon>Bacteria</taxon>
        <taxon>Pseudomonadati</taxon>
        <taxon>Pseudomonadota</taxon>
        <taxon>Alphaproteobacteria</taxon>
        <taxon>Hyphomicrobiales</taxon>
        <taxon>Phyllobacteriaceae</taxon>
        <taxon>Mesorhizobium</taxon>
    </lineage>
</organism>
<evidence type="ECO:0000313" key="2">
    <source>
        <dbReference type="EMBL" id="MET2832268.1"/>
    </source>
</evidence>
<dbReference type="RefSeq" id="WP_354464491.1">
    <property type="nucleotide sequence ID" value="NZ_JBEWSZ010000008.1"/>
</dbReference>
<dbReference type="Proteomes" id="UP001548832">
    <property type="component" value="Unassembled WGS sequence"/>
</dbReference>
<comment type="caution">
    <text evidence="2">The sequence shown here is derived from an EMBL/GenBank/DDBJ whole genome shotgun (WGS) entry which is preliminary data.</text>
</comment>
<name>A0ABV2DRI2_9HYPH</name>